<dbReference type="InterPro" id="IPR023393">
    <property type="entry name" value="START-like_dom_sf"/>
</dbReference>
<evidence type="ECO:0000313" key="4">
    <source>
        <dbReference type="Proteomes" id="UP000244893"/>
    </source>
</evidence>
<sequence length="151" mass="16928">MSGGFVISREIDAIPDDVFRAWTEADRLHWFFNPATPIGETVSVDRREGGAWRQFMLTPDRSYITGGIYRELRRPNRIAFVWGAVDGWPEIREDELDEGILVTIDLVGTGSATELTFRLELPDGSPVDDDELAAMREGWSETIDRLVAAAA</sequence>
<dbReference type="EMBL" id="QEOP01000002">
    <property type="protein sequence ID" value="PVZ94602.1"/>
    <property type="molecule type" value="Genomic_DNA"/>
</dbReference>
<proteinExistence type="inferred from homology"/>
<dbReference type="OrthoDB" id="3365660at2"/>
<dbReference type="AlphaFoldDB" id="A0A2V1HSF2"/>
<dbReference type="CDD" id="cd07814">
    <property type="entry name" value="SRPBCC_CalC_Aha1-like"/>
    <property type="match status" value="1"/>
</dbReference>
<comment type="caution">
    <text evidence="3">The sequence shown here is derived from an EMBL/GenBank/DDBJ whole genome shotgun (WGS) entry which is preliminary data.</text>
</comment>
<reference evidence="3 4" key="1">
    <citation type="submission" date="2018-05" db="EMBL/GenBank/DDBJ databases">
        <title>Amnibacterium sp. M8JJ-5, whole genome shotgun sequence.</title>
        <authorList>
            <person name="Tuo L."/>
        </authorList>
    </citation>
    <scope>NUCLEOTIDE SEQUENCE [LARGE SCALE GENOMIC DNA]</scope>
    <source>
        <strain evidence="3 4">M8JJ-5</strain>
    </source>
</reference>
<protein>
    <recommendedName>
        <fullName evidence="2">Activator of Hsp90 ATPase homologue 1/2-like C-terminal domain-containing protein</fullName>
    </recommendedName>
</protein>
<comment type="similarity">
    <text evidence="1">Belongs to the AHA1 family.</text>
</comment>
<organism evidence="3 4">
    <name type="scientific">Amnibacterium flavum</name>
    <dbReference type="NCBI Taxonomy" id="2173173"/>
    <lineage>
        <taxon>Bacteria</taxon>
        <taxon>Bacillati</taxon>
        <taxon>Actinomycetota</taxon>
        <taxon>Actinomycetes</taxon>
        <taxon>Micrococcales</taxon>
        <taxon>Microbacteriaceae</taxon>
        <taxon>Amnibacterium</taxon>
    </lineage>
</organism>
<gene>
    <name evidence="3" type="ORF">DDQ50_12970</name>
</gene>
<dbReference type="Proteomes" id="UP000244893">
    <property type="component" value="Unassembled WGS sequence"/>
</dbReference>
<dbReference type="Pfam" id="PF08327">
    <property type="entry name" value="AHSA1"/>
    <property type="match status" value="1"/>
</dbReference>
<feature type="domain" description="Activator of Hsp90 ATPase homologue 1/2-like C-terminal" evidence="2">
    <location>
        <begin position="13"/>
        <end position="149"/>
    </location>
</feature>
<dbReference type="InterPro" id="IPR013538">
    <property type="entry name" value="ASHA1/2-like_C"/>
</dbReference>
<dbReference type="RefSeq" id="WP_116757113.1">
    <property type="nucleotide sequence ID" value="NZ_JBHUEX010000001.1"/>
</dbReference>
<dbReference type="Gene3D" id="3.30.530.20">
    <property type="match status" value="1"/>
</dbReference>
<accession>A0A2V1HSF2</accession>
<name>A0A2V1HSF2_9MICO</name>
<dbReference type="SUPFAM" id="SSF55961">
    <property type="entry name" value="Bet v1-like"/>
    <property type="match status" value="1"/>
</dbReference>
<keyword evidence="4" id="KW-1185">Reference proteome</keyword>
<evidence type="ECO:0000259" key="2">
    <source>
        <dbReference type="Pfam" id="PF08327"/>
    </source>
</evidence>
<evidence type="ECO:0000256" key="1">
    <source>
        <dbReference type="ARBA" id="ARBA00006817"/>
    </source>
</evidence>
<evidence type="ECO:0000313" key="3">
    <source>
        <dbReference type="EMBL" id="PVZ94602.1"/>
    </source>
</evidence>